<evidence type="ECO:0000313" key="5">
    <source>
        <dbReference type="Proteomes" id="UP001371456"/>
    </source>
</evidence>
<dbReference type="PANTHER" id="PTHR33142">
    <property type="entry name" value="CYCLIN-DEPENDENT PROTEIN KINASE INHIBITOR SMR13"/>
    <property type="match status" value="1"/>
</dbReference>
<dbReference type="AlphaFoldDB" id="A0AAN8UC41"/>
<evidence type="ECO:0000256" key="1">
    <source>
        <dbReference type="ARBA" id="ARBA00023013"/>
    </source>
</evidence>
<gene>
    <name evidence="4" type="ORF">RDI58_000367</name>
</gene>
<dbReference type="GO" id="GO:0004860">
    <property type="term" value="F:protein kinase inhibitor activity"/>
    <property type="evidence" value="ECO:0007669"/>
    <property type="project" value="UniProtKB-KW"/>
</dbReference>
<keyword evidence="5" id="KW-1185">Reference proteome</keyword>
<dbReference type="Proteomes" id="UP001371456">
    <property type="component" value="Unassembled WGS sequence"/>
</dbReference>
<keyword evidence="1" id="KW-0649">Protein kinase inhibitor</keyword>
<dbReference type="GO" id="GO:0032875">
    <property type="term" value="P:regulation of DNA endoreduplication"/>
    <property type="evidence" value="ECO:0007669"/>
    <property type="project" value="InterPro"/>
</dbReference>
<sequence>MDQSYSPSRRRTRSSRIMTQNQQQLKNDEDVSLCKSTTTTNLLKNNDTTSINNITSEYYCSTPKSKRYQIPKIKSCPPAPKKKRRIVFSSSTSSCNDINSLKRSPISFFTTTTLDLELFFNFAH</sequence>
<accession>A0AAN8UC41</accession>
<evidence type="ECO:0000256" key="3">
    <source>
        <dbReference type="SAM" id="MobiDB-lite"/>
    </source>
</evidence>
<keyword evidence="2" id="KW-0131">Cell cycle</keyword>
<comment type="caution">
    <text evidence="4">The sequence shown here is derived from an EMBL/GenBank/DDBJ whole genome shotgun (WGS) entry which is preliminary data.</text>
</comment>
<organism evidence="4 5">
    <name type="scientific">Solanum bulbocastanum</name>
    <name type="common">Wild potato</name>
    <dbReference type="NCBI Taxonomy" id="147425"/>
    <lineage>
        <taxon>Eukaryota</taxon>
        <taxon>Viridiplantae</taxon>
        <taxon>Streptophyta</taxon>
        <taxon>Embryophyta</taxon>
        <taxon>Tracheophyta</taxon>
        <taxon>Spermatophyta</taxon>
        <taxon>Magnoliopsida</taxon>
        <taxon>eudicotyledons</taxon>
        <taxon>Gunneridae</taxon>
        <taxon>Pentapetalae</taxon>
        <taxon>asterids</taxon>
        <taxon>lamiids</taxon>
        <taxon>Solanales</taxon>
        <taxon>Solanaceae</taxon>
        <taxon>Solanoideae</taxon>
        <taxon>Solaneae</taxon>
        <taxon>Solanum</taxon>
    </lineage>
</organism>
<evidence type="ECO:0000313" key="4">
    <source>
        <dbReference type="EMBL" id="KAK6802587.1"/>
    </source>
</evidence>
<name>A0AAN8UC41_SOLBU</name>
<reference evidence="4 5" key="1">
    <citation type="submission" date="2024-02" db="EMBL/GenBank/DDBJ databases">
        <title>de novo genome assembly of Solanum bulbocastanum strain 11H21.</title>
        <authorList>
            <person name="Hosaka A.J."/>
        </authorList>
    </citation>
    <scope>NUCLEOTIDE SEQUENCE [LARGE SCALE GENOMIC DNA]</scope>
    <source>
        <tissue evidence="4">Young leaves</tissue>
    </source>
</reference>
<dbReference type="PANTHER" id="PTHR33142:SF28">
    <property type="entry name" value="CYCLIN-DEPENDENT PROTEIN KINASE INHIBITOR SMR13"/>
    <property type="match status" value="1"/>
</dbReference>
<dbReference type="EMBL" id="JBANQN010000001">
    <property type="protein sequence ID" value="KAK6802587.1"/>
    <property type="molecule type" value="Genomic_DNA"/>
</dbReference>
<proteinExistence type="predicted"/>
<protein>
    <submittedName>
        <fullName evidence="4">Uncharacterized protein</fullName>
    </submittedName>
</protein>
<feature type="region of interest" description="Disordered" evidence="3">
    <location>
        <begin position="1"/>
        <end position="28"/>
    </location>
</feature>
<dbReference type="GO" id="GO:0005634">
    <property type="term" value="C:nucleus"/>
    <property type="evidence" value="ECO:0007669"/>
    <property type="project" value="TreeGrafter"/>
</dbReference>
<dbReference type="InterPro" id="IPR040389">
    <property type="entry name" value="SMR"/>
</dbReference>
<evidence type="ECO:0000256" key="2">
    <source>
        <dbReference type="ARBA" id="ARBA00023306"/>
    </source>
</evidence>